<evidence type="ECO:0000256" key="2">
    <source>
        <dbReference type="PROSITE-ProRule" id="PRU00335"/>
    </source>
</evidence>
<evidence type="ECO:0000313" key="4">
    <source>
        <dbReference type="EMBL" id="RSU07239.1"/>
    </source>
</evidence>
<gene>
    <name evidence="4" type="ORF">CBF30_08270</name>
</gene>
<dbReference type="EMBL" id="NGJZ01000002">
    <property type="protein sequence ID" value="RSU07239.1"/>
    <property type="molecule type" value="Genomic_DNA"/>
</dbReference>
<evidence type="ECO:0000259" key="3">
    <source>
        <dbReference type="PROSITE" id="PS50977"/>
    </source>
</evidence>
<keyword evidence="5" id="KW-1185">Reference proteome</keyword>
<organism evidence="4 5">
    <name type="scientific">Vagococcus entomophilus</name>
    <dbReference type="NCBI Taxonomy" id="1160095"/>
    <lineage>
        <taxon>Bacteria</taxon>
        <taxon>Bacillati</taxon>
        <taxon>Bacillota</taxon>
        <taxon>Bacilli</taxon>
        <taxon>Lactobacillales</taxon>
        <taxon>Enterococcaceae</taxon>
        <taxon>Vagococcus</taxon>
    </lineage>
</organism>
<dbReference type="Proteomes" id="UP000288669">
    <property type="component" value="Unassembled WGS sequence"/>
</dbReference>
<dbReference type="PRINTS" id="PR00455">
    <property type="entry name" value="HTHTETR"/>
</dbReference>
<sequence>MPTKTYFGLPKEKQQRLLDAAKEEFTRASIQEASIANIVKLAGIPRGSFYQYFEDKEDLYFYLFSELKRSSSQTLEKILKEADGDLFVAMETYFSFFIQALFFGENAGFYKNFFVHMDYRSSNRLSPEMVEKREHIHRKHRKEHHLKNQVVIDLVDKSKLTISDNEEVKMLFRLLVSFMFATVNHAYKDKERGKEPDIEELKEEFSKKINWLKYGVYQSKTEKSEE</sequence>
<dbReference type="PANTHER" id="PTHR43479:SF11">
    <property type="entry name" value="ACREF_ENVCD OPERON REPRESSOR-RELATED"/>
    <property type="match status" value="1"/>
</dbReference>
<dbReference type="SUPFAM" id="SSF46689">
    <property type="entry name" value="Homeodomain-like"/>
    <property type="match status" value="1"/>
</dbReference>
<accession>A0A430AH21</accession>
<dbReference type="OrthoDB" id="9812484at2"/>
<evidence type="ECO:0000313" key="5">
    <source>
        <dbReference type="Proteomes" id="UP000288669"/>
    </source>
</evidence>
<comment type="caution">
    <text evidence="4">The sequence shown here is derived from an EMBL/GenBank/DDBJ whole genome shotgun (WGS) entry which is preliminary data.</text>
</comment>
<proteinExistence type="predicted"/>
<dbReference type="InterPro" id="IPR009057">
    <property type="entry name" value="Homeodomain-like_sf"/>
</dbReference>
<feature type="domain" description="HTH tetR-type" evidence="3">
    <location>
        <begin position="11"/>
        <end position="71"/>
    </location>
</feature>
<dbReference type="InterPro" id="IPR050624">
    <property type="entry name" value="HTH-type_Tx_Regulator"/>
</dbReference>
<dbReference type="InterPro" id="IPR001647">
    <property type="entry name" value="HTH_TetR"/>
</dbReference>
<reference evidence="4 5" key="1">
    <citation type="submission" date="2017-05" db="EMBL/GenBank/DDBJ databases">
        <title>Vagococcus spp. assemblies.</title>
        <authorList>
            <person name="Gulvik C.A."/>
        </authorList>
    </citation>
    <scope>NUCLEOTIDE SEQUENCE [LARGE SCALE GENOMIC DNA]</scope>
    <source>
        <strain evidence="4 5">DSM 24756</strain>
    </source>
</reference>
<dbReference type="RefSeq" id="WP_126825021.1">
    <property type="nucleotide sequence ID" value="NZ_JBHLWU010000002.1"/>
</dbReference>
<protein>
    <submittedName>
        <fullName evidence="4">TetR family transcriptional regulator</fullName>
    </submittedName>
</protein>
<dbReference type="PANTHER" id="PTHR43479">
    <property type="entry name" value="ACREF/ENVCD OPERON REPRESSOR-RELATED"/>
    <property type="match status" value="1"/>
</dbReference>
<dbReference type="Pfam" id="PF00440">
    <property type="entry name" value="TetR_N"/>
    <property type="match status" value="1"/>
</dbReference>
<dbReference type="Pfam" id="PF17924">
    <property type="entry name" value="TetR_C_19"/>
    <property type="match status" value="1"/>
</dbReference>
<dbReference type="PROSITE" id="PS50977">
    <property type="entry name" value="HTH_TETR_2"/>
    <property type="match status" value="1"/>
</dbReference>
<feature type="DNA-binding region" description="H-T-H motif" evidence="2">
    <location>
        <begin position="34"/>
        <end position="53"/>
    </location>
</feature>
<name>A0A430AH21_9ENTE</name>
<keyword evidence="1 2" id="KW-0238">DNA-binding</keyword>
<dbReference type="GO" id="GO:0003677">
    <property type="term" value="F:DNA binding"/>
    <property type="evidence" value="ECO:0007669"/>
    <property type="project" value="UniProtKB-UniRule"/>
</dbReference>
<dbReference type="AlphaFoldDB" id="A0A430AH21"/>
<dbReference type="Gene3D" id="1.10.357.10">
    <property type="entry name" value="Tetracycline Repressor, domain 2"/>
    <property type="match status" value="1"/>
</dbReference>
<evidence type="ECO:0000256" key="1">
    <source>
        <dbReference type="ARBA" id="ARBA00023125"/>
    </source>
</evidence>